<dbReference type="Proteomes" id="UP001589654">
    <property type="component" value="Unassembled WGS sequence"/>
</dbReference>
<evidence type="ECO:0000313" key="4">
    <source>
        <dbReference type="Proteomes" id="UP001589654"/>
    </source>
</evidence>
<keyword evidence="1" id="KW-1133">Transmembrane helix</keyword>
<gene>
    <name evidence="3" type="ORF">ACFFUR_08590</name>
</gene>
<evidence type="ECO:0000256" key="2">
    <source>
        <dbReference type="SAM" id="SignalP"/>
    </source>
</evidence>
<dbReference type="RefSeq" id="WP_290247194.1">
    <property type="nucleotide sequence ID" value="NZ_JAUFQT010000001.1"/>
</dbReference>
<reference evidence="3 4" key="1">
    <citation type="submission" date="2024-09" db="EMBL/GenBank/DDBJ databases">
        <authorList>
            <person name="Sun Q."/>
            <person name="Mori K."/>
        </authorList>
    </citation>
    <scope>NUCLEOTIDE SEQUENCE [LARGE SCALE GENOMIC DNA]</scope>
    <source>
        <strain evidence="3 4">CECT 7682</strain>
    </source>
</reference>
<evidence type="ECO:0000313" key="3">
    <source>
        <dbReference type="EMBL" id="MFB9211861.1"/>
    </source>
</evidence>
<name>A0ABV5J4W6_9BACT</name>
<keyword evidence="1" id="KW-0472">Membrane</keyword>
<feature type="chain" id="PRO_5047223539" evidence="2">
    <location>
        <begin position="19"/>
        <end position="80"/>
    </location>
</feature>
<feature type="transmembrane region" description="Helical" evidence="1">
    <location>
        <begin position="46"/>
        <end position="66"/>
    </location>
</feature>
<protein>
    <submittedName>
        <fullName evidence="3">CcmD family protein</fullName>
    </submittedName>
</protein>
<feature type="signal peptide" evidence="2">
    <location>
        <begin position="1"/>
        <end position="18"/>
    </location>
</feature>
<dbReference type="EMBL" id="JBHMEW010000054">
    <property type="protein sequence ID" value="MFB9211861.1"/>
    <property type="molecule type" value="Genomic_DNA"/>
</dbReference>
<dbReference type="Pfam" id="PF20077">
    <property type="entry name" value="CcmD_alt"/>
    <property type="match status" value="1"/>
</dbReference>
<accession>A0ABV5J4W6</accession>
<evidence type="ECO:0000256" key="1">
    <source>
        <dbReference type="SAM" id="Phobius"/>
    </source>
</evidence>
<keyword evidence="2" id="KW-0732">Signal</keyword>
<organism evidence="3 4">
    <name type="scientific">Echinicola jeungdonensis</name>
    <dbReference type="NCBI Taxonomy" id="709343"/>
    <lineage>
        <taxon>Bacteria</taxon>
        <taxon>Pseudomonadati</taxon>
        <taxon>Bacteroidota</taxon>
        <taxon>Cytophagia</taxon>
        <taxon>Cytophagales</taxon>
        <taxon>Cyclobacteriaceae</taxon>
        <taxon>Echinicola</taxon>
    </lineage>
</organism>
<keyword evidence="4" id="KW-1185">Reference proteome</keyword>
<sequence>MQKWLLVFLLFVSLQVAAQEKKEIKSEDYKNYSVEMADQMREDGKIYVLVGIIAIVMGGLLFYVVSTDKKISRLEREFRE</sequence>
<keyword evidence="1" id="KW-0812">Transmembrane</keyword>
<comment type="caution">
    <text evidence="3">The sequence shown here is derived from an EMBL/GenBank/DDBJ whole genome shotgun (WGS) entry which is preliminary data.</text>
</comment>
<proteinExistence type="predicted"/>